<dbReference type="PANTHER" id="PTHR43616:SF5">
    <property type="entry name" value="GLYCEROL DEHYDROGENASE 1"/>
    <property type="match status" value="1"/>
</dbReference>
<evidence type="ECO:0000256" key="5">
    <source>
        <dbReference type="ARBA" id="ARBA00023002"/>
    </source>
</evidence>
<evidence type="ECO:0000256" key="2">
    <source>
        <dbReference type="ARBA" id="ARBA00022516"/>
    </source>
</evidence>
<keyword evidence="3" id="KW-0479">Metal-binding</keyword>
<dbReference type="EMBL" id="NPBY01000002">
    <property type="protein sequence ID" value="PAD80466.1"/>
    <property type="molecule type" value="Genomic_DNA"/>
</dbReference>
<dbReference type="InterPro" id="IPR032837">
    <property type="entry name" value="G1PDH"/>
</dbReference>
<protein>
    <submittedName>
        <fullName evidence="10">Iron-containing alcohol dehydrogenase</fullName>
    </submittedName>
    <submittedName>
        <fullName evidence="11">sn-glycerol-1-phosphate dehydrogenase</fullName>
    </submittedName>
</protein>
<dbReference type="SUPFAM" id="SSF56796">
    <property type="entry name" value="Dehydroquinate synthase-like"/>
    <property type="match status" value="1"/>
</dbReference>
<keyword evidence="1" id="KW-0963">Cytoplasm</keyword>
<evidence type="ECO:0000313" key="13">
    <source>
        <dbReference type="Proteomes" id="UP000435177"/>
    </source>
</evidence>
<dbReference type="PANTHER" id="PTHR43616">
    <property type="entry name" value="GLYCEROL DEHYDROGENASE"/>
    <property type="match status" value="1"/>
</dbReference>
<dbReference type="CDD" id="cd08175">
    <property type="entry name" value="G1PDH"/>
    <property type="match status" value="1"/>
</dbReference>
<dbReference type="GO" id="GO:0008654">
    <property type="term" value="P:phospholipid biosynthetic process"/>
    <property type="evidence" value="ECO:0007669"/>
    <property type="project" value="UniProtKB-KW"/>
</dbReference>
<dbReference type="Proteomes" id="UP000435177">
    <property type="component" value="Unassembled WGS sequence"/>
</dbReference>
<sequence length="391" mass="42493">MSDALMNARRLLEQMKQRGTAFHGLELMLLERGALAQVGGYLREQGLAQPVVVADAHTCEAAGKELLGRLKDEGIDVRLILIEPDAQGDVVADERSLMQLFIEAAPEKTGCLIAVGSGTIHDITRFVSHRSQLPFLSVPTAPSVDGFTSAGAPIIVKGVKQTFQASAPAAIFADLDVLMKAPQSLVAAGFGDMLGKYTSLFDWRHSSSIGGEPYDEQVAAITEAALLACVEHVQDIGQRSETGIRVLMTALIESGIAMLLFGQSHPASGAEHHLSHYWEMEFLSEGRRALLHGAKVGVAAAEISQLYHDAVDSGIFPYAEPEGLARHRERIQDWLTKVPSPDRLRSLLKQAGGPSTHEELGIEEKLVQRSLQEAHTLRNRHTLLRALNEVR</sequence>
<keyword evidence="2" id="KW-0444">Lipid biosynthesis</keyword>
<keyword evidence="5" id="KW-0560">Oxidoreductase</keyword>
<proteinExistence type="predicted"/>
<evidence type="ECO:0000313" key="10">
    <source>
        <dbReference type="EMBL" id="MUG64472.1"/>
    </source>
</evidence>
<evidence type="ECO:0000256" key="6">
    <source>
        <dbReference type="ARBA" id="ARBA00023027"/>
    </source>
</evidence>
<evidence type="ECO:0000256" key="7">
    <source>
        <dbReference type="ARBA" id="ARBA00023098"/>
    </source>
</evidence>
<evidence type="ECO:0000313" key="11">
    <source>
        <dbReference type="EMBL" id="PAD80466.1"/>
    </source>
</evidence>
<dbReference type="GO" id="GO:0046872">
    <property type="term" value="F:metal ion binding"/>
    <property type="evidence" value="ECO:0007669"/>
    <property type="project" value="UniProtKB-KW"/>
</dbReference>
<keyword evidence="13" id="KW-1185">Reference proteome</keyword>
<keyword evidence="4" id="KW-0521">NADP</keyword>
<keyword evidence="7" id="KW-0443">Lipid metabolism</keyword>
<gene>
    <name evidence="11" type="ORF">CHH67_00395</name>
    <name evidence="10" type="ORF">GNP94_00450</name>
</gene>
<dbReference type="RefSeq" id="WP_095263001.1">
    <property type="nucleotide sequence ID" value="NZ_NPBY01000002.1"/>
</dbReference>
<comment type="caution">
    <text evidence="11">The sequence shown here is derived from an EMBL/GenBank/DDBJ whole genome shotgun (WGS) entry which is preliminary data.</text>
</comment>
<reference evidence="11 12" key="1">
    <citation type="submission" date="2017-07" db="EMBL/GenBank/DDBJ databases">
        <title>Isolation and whole genome analysis of endospore-forming bacteria from heroin.</title>
        <authorList>
            <person name="Kalinowski J."/>
            <person name="Ahrens B."/>
            <person name="Al-Dilaimi A."/>
            <person name="Winkler A."/>
            <person name="Wibberg D."/>
            <person name="Schleenbecker U."/>
            <person name="Ruckert C."/>
            <person name="Wolfel R."/>
            <person name="Grass G."/>
        </authorList>
    </citation>
    <scope>NUCLEOTIDE SEQUENCE [LARGE SCALE GENOMIC DNA]</scope>
    <source>
        <strain evidence="11 12">7537-G1</strain>
    </source>
</reference>
<reference evidence="10 13" key="2">
    <citation type="submission" date="2019-11" db="EMBL/GenBank/DDBJ databases">
        <title>Draft genome sequences of five Paenibacillus species of dairy origin.</title>
        <authorList>
            <person name="Olajide A.M."/>
            <person name="Chen S."/>
            <person name="Lapointe G."/>
        </authorList>
    </citation>
    <scope>NUCLEOTIDE SEQUENCE [LARGE SCALE GENOMIC DNA]</scope>
    <source>
        <strain evidence="10 13">3CS1</strain>
    </source>
</reference>
<accession>A0A268F516</accession>
<dbReference type="Pfam" id="PF13685">
    <property type="entry name" value="Fe-ADH_2"/>
    <property type="match status" value="1"/>
</dbReference>
<evidence type="ECO:0000256" key="1">
    <source>
        <dbReference type="ARBA" id="ARBA00022490"/>
    </source>
</evidence>
<evidence type="ECO:0000256" key="8">
    <source>
        <dbReference type="ARBA" id="ARBA00023209"/>
    </source>
</evidence>
<evidence type="ECO:0000256" key="3">
    <source>
        <dbReference type="ARBA" id="ARBA00022723"/>
    </source>
</evidence>
<name>A0A268F516_9BACL</name>
<keyword evidence="9" id="KW-1208">Phospholipid metabolism</keyword>
<organism evidence="11 12">
    <name type="scientific">Paenibacillus campinasensis</name>
    <dbReference type="NCBI Taxonomy" id="66347"/>
    <lineage>
        <taxon>Bacteria</taxon>
        <taxon>Bacillati</taxon>
        <taxon>Bacillota</taxon>
        <taxon>Bacilli</taxon>
        <taxon>Bacillales</taxon>
        <taxon>Paenibacillaceae</taxon>
        <taxon>Paenibacillus</taxon>
    </lineage>
</organism>
<dbReference type="Proteomes" id="UP000215596">
    <property type="component" value="Unassembled WGS sequence"/>
</dbReference>
<dbReference type="EMBL" id="WOAA01000001">
    <property type="protein sequence ID" value="MUG64472.1"/>
    <property type="molecule type" value="Genomic_DNA"/>
</dbReference>
<dbReference type="GO" id="GO:0016614">
    <property type="term" value="F:oxidoreductase activity, acting on CH-OH group of donors"/>
    <property type="evidence" value="ECO:0007669"/>
    <property type="project" value="InterPro"/>
</dbReference>
<evidence type="ECO:0000256" key="4">
    <source>
        <dbReference type="ARBA" id="ARBA00022857"/>
    </source>
</evidence>
<dbReference type="Gene3D" id="1.20.1090.10">
    <property type="entry name" value="Dehydroquinate synthase-like - alpha domain"/>
    <property type="match status" value="1"/>
</dbReference>
<evidence type="ECO:0000313" key="12">
    <source>
        <dbReference type="Proteomes" id="UP000215596"/>
    </source>
</evidence>
<keyword evidence="8" id="KW-0594">Phospholipid biosynthesis</keyword>
<keyword evidence="6" id="KW-0520">NAD</keyword>
<evidence type="ECO:0000256" key="9">
    <source>
        <dbReference type="ARBA" id="ARBA00023264"/>
    </source>
</evidence>
<dbReference type="InterPro" id="IPR016205">
    <property type="entry name" value="Glycerol_DH"/>
</dbReference>
<dbReference type="OrthoDB" id="9763580at2"/>
<dbReference type="AlphaFoldDB" id="A0A268F516"/>
<dbReference type="Gene3D" id="3.40.50.1970">
    <property type="match status" value="1"/>
</dbReference>